<dbReference type="GO" id="GO:0003676">
    <property type="term" value="F:nucleic acid binding"/>
    <property type="evidence" value="ECO:0007669"/>
    <property type="project" value="InterPro"/>
</dbReference>
<dbReference type="CDD" id="cd18787">
    <property type="entry name" value="SF2_C_DEAD"/>
    <property type="match status" value="1"/>
</dbReference>
<keyword evidence="6" id="KW-0732">Signal</keyword>
<dbReference type="AlphaFoldDB" id="A0A9K3KPG9"/>
<feature type="domain" description="Helicase ATP-binding" evidence="7">
    <location>
        <begin position="229"/>
        <end position="414"/>
    </location>
</feature>
<name>A0A9K3KPG9_9STRA</name>
<dbReference type="InterPro" id="IPR001650">
    <property type="entry name" value="Helicase_C-like"/>
</dbReference>
<evidence type="ECO:0000256" key="5">
    <source>
        <dbReference type="SAM" id="MobiDB-lite"/>
    </source>
</evidence>
<feature type="signal peptide" evidence="6">
    <location>
        <begin position="1"/>
        <end position="29"/>
    </location>
</feature>
<feature type="region of interest" description="Disordered" evidence="5">
    <location>
        <begin position="52"/>
        <end position="167"/>
    </location>
</feature>
<dbReference type="Pfam" id="PF00271">
    <property type="entry name" value="Helicase_C"/>
    <property type="match status" value="1"/>
</dbReference>
<dbReference type="Proteomes" id="UP000693970">
    <property type="component" value="Unassembled WGS sequence"/>
</dbReference>
<proteinExistence type="predicted"/>
<accession>A0A9K3KPG9</accession>
<organism evidence="9 10">
    <name type="scientific">Nitzschia inconspicua</name>
    <dbReference type="NCBI Taxonomy" id="303405"/>
    <lineage>
        <taxon>Eukaryota</taxon>
        <taxon>Sar</taxon>
        <taxon>Stramenopiles</taxon>
        <taxon>Ochrophyta</taxon>
        <taxon>Bacillariophyta</taxon>
        <taxon>Bacillariophyceae</taxon>
        <taxon>Bacillariophycidae</taxon>
        <taxon>Bacillariales</taxon>
        <taxon>Bacillariaceae</taxon>
        <taxon>Nitzschia</taxon>
    </lineage>
</organism>
<feature type="compositionally biased region" description="Basic and acidic residues" evidence="5">
    <location>
        <begin position="64"/>
        <end position="76"/>
    </location>
</feature>
<evidence type="ECO:0000256" key="3">
    <source>
        <dbReference type="ARBA" id="ARBA00022806"/>
    </source>
</evidence>
<comment type="caution">
    <text evidence="9">The sequence shown here is derived from an EMBL/GenBank/DDBJ whole genome shotgun (WGS) entry which is preliminary data.</text>
</comment>
<dbReference type="Pfam" id="PF00270">
    <property type="entry name" value="DEAD"/>
    <property type="match status" value="1"/>
</dbReference>
<keyword evidence="4" id="KW-0067">ATP-binding</keyword>
<evidence type="ECO:0000313" key="10">
    <source>
        <dbReference type="Proteomes" id="UP000693970"/>
    </source>
</evidence>
<evidence type="ECO:0000256" key="1">
    <source>
        <dbReference type="ARBA" id="ARBA00022741"/>
    </source>
</evidence>
<keyword evidence="1" id="KW-0547">Nucleotide-binding</keyword>
<reference evidence="9" key="1">
    <citation type="journal article" date="2021" name="Sci. Rep.">
        <title>Diploid genomic architecture of Nitzschia inconspicua, an elite biomass production diatom.</title>
        <authorList>
            <person name="Oliver A."/>
            <person name="Podell S."/>
            <person name="Pinowska A."/>
            <person name="Traller J.C."/>
            <person name="Smith S.R."/>
            <person name="McClure R."/>
            <person name="Beliaev A."/>
            <person name="Bohutskyi P."/>
            <person name="Hill E.A."/>
            <person name="Rabines A."/>
            <person name="Zheng H."/>
            <person name="Allen L.Z."/>
            <person name="Kuo A."/>
            <person name="Grigoriev I.V."/>
            <person name="Allen A.E."/>
            <person name="Hazlebeck D."/>
            <person name="Allen E.E."/>
        </authorList>
    </citation>
    <scope>NUCLEOTIDE SEQUENCE</scope>
    <source>
        <strain evidence="9">Hildebrandi</strain>
    </source>
</reference>
<reference evidence="9" key="2">
    <citation type="submission" date="2021-04" db="EMBL/GenBank/DDBJ databases">
        <authorList>
            <person name="Podell S."/>
        </authorList>
    </citation>
    <scope>NUCLEOTIDE SEQUENCE</scope>
    <source>
        <strain evidence="9">Hildebrandi</strain>
    </source>
</reference>
<feature type="chain" id="PRO_5039923822" evidence="6">
    <location>
        <begin position="30"/>
        <end position="644"/>
    </location>
</feature>
<gene>
    <name evidence="9" type="ORF">IV203_005782</name>
</gene>
<dbReference type="GO" id="GO:0005524">
    <property type="term" value="F:ATP binding"/>
    <property type="evidence" value="ECO:0007669"/>
    <property type="project" value="UniProtKB-KW"/>
</dbReference>
<dbReference type="CDD" id="cd00268">
    <property type="entry name" value="DEADc"/>
    <property type="match status" value="1"/>
</dbReference>
<evidence type="ECO:0000259" key="7">
    <source>
        <dbReference type="PROSITE" id="PS51192"/>
    </source>
</evidence>
<sequence>MVVLKKRFVPTILLVTISIAAVSMEPTSAFTQSTIPLHPTIHRNSVAILKVSRDVSKYRPTSRRPQEQRGGNDRNNKYNNNNNNDRNTRNEGDDTNWFSEDGNYDINYSKNPTRGRSSQSPRMGQNRNHSAGRRFSNDKDSNRRPRPGDASNIDRSGFRSMTKEPSSKLLIEEEITDTNAHFFSQKSLQDPSFVYNDNDNNTTQDNTLHQRLCTASGITRPSRIQAMAWPKILTGKHCIIGEQTGSGKSLAYLLPLLQKALSSPPNPENGQPKILVLAPTAELADQLRSVCAKISQTVPFHTMVVTATGKFTTTIRDQIRMIQRQPIDILISTPGRVSTILRTRNSGLDLSKLQAIVLDEVDILMIDDTFGSQLRTVGEAAPVLDKTQFVFVTATLPDSIVETIEKEFPGVEKIKGPGLHRVAPSLKENLVDVSVPAEHNRNEELCFDIKAKQLLKALRQNRCRRTLVFCNTVESCRSVENLLNRKDRRGRVYEVLAYHNAMTPEARNTNLQVFGNGRKGVDGNEDDVDYVLICTDRAARGVDFDASAVDHVVIFDFPKDPAEYIRRVGRTARAGRSGTSTVFAYGWQMPIARSVMGKKLESFSIASVDKDSDEDYEFRNDRRTKKNKQSLIKEKIESGRLWDE</sequence>
<evidence type="ECO:0000259" key="8">
    <source>
        <dbReference type="PROSITE" id="PS51194"/>
    </source>
</evidence>
<keyword evidence="2" id="KW-0378">Hydrolase</keyword>
<dbReference type="GO" id="GO:0004386">
    <property type="term" value="F:helicase activity"/>
    <property type="evidence" value="ECO:0007669"/>
    <property type="project" value="UniProtKB-KW"/>
</dbReference>
<keyword evidence="3 9" id="KW-0347">Helicase</keyword>
<evidence type="ECO:0000256" key="2">
    <source>
        <dbReference type="ARBA" id="ARBA00022801"/>
    </source>
</evidence>
<feature type="compositionally biased region" description="Basic and acidic residues" evidence="5">
    <location>
        <begin position="135"/>
        <end position="147"/>
    </location>
</feature>
<dbReference type="InterPro" id="IPR014001">
    <property type="entry name" value="Helicase_ATP-bd"/>
</dbReference>
<feature type="domain" description="Helicase C-terminal" evidence="8">
    <location>
        <begin position="450"/>
        <end position="617"/>
    </location>
</feature>
<dbReference type="PROSITE" id="PS51194">
    <property type="entry name" value="HELICASE_CTER"/>
    <property type="match status" value="1"/>
</dbReference>
<evidence type="ECO:0000256" key="6">
    <source>
        <dbReference type="SAM" id="SignalP"/>
    </source>
</evidence>
<dbReference type="InterPro" id="IPR011545">
    <property type="entry name" value="DEAD/DEAH_box_helicase_dom"/>
</dbReference>
<dbReference type="InterPro" id="IPR044742">
    <property type="entry name" value="DEAD/DEAH_RhlB"/>
</dbReference>
<protein>
    <submittedName>
        <fullName evidence="9">DEAD/DEAH box helicase domain protein</fullName>
    </submittedName>
</protein>
<dbReference type="EMBL" id="JAGRRH010000021">
    <property type="protein sequence ID" value="KAG7346713.1"/>
    <property type="molecule type" value="Genomic_DNA"/>
</dbReference>
<dbReference type="OrthoDB" id="10256233at2759"/>
<evidence type="ECO:0000256" key="4">
    <source>
        <dbReference type="ARBA" id="ARBA00022840"/>
    </source>
</evidence>
<keyword evidence="10" id="KW-1185">Reference proteome</keyword>
<dbReference type="SMART" id="SM00487">
    <property type="entry name" value="DEXDc"/>
    <property type="match status" value="1"/>
</dbReference>
<evidence type="ECO:0000313" key="9">
    <source>
        <dbReference type="EMBL" id="KAG7346713.1"/>
    </source>
</evidence>
<dbReference type="SMART" id="SM00490">
    <property type="entry name" value="HELICc"/>
    <property type="match status" value="1"/>
</dbReference>
<dbReference type="GO" id="GO:0016787">
    <property type="term" value="F:hydrolase activity"/>
    <property type="evidence" value="ECO:0007669"/>
    <property type="project" value="UniProtKB-KW"/>
</dbReference>
<feature type="compositionally biased region" description="Polar residues" evidence="5">
    <location>
        <begin position="106"/>
        <end position="129"/>
    </location>
</feature>
<dbReference type="PANTHER" id="PTHR47960">
    <property type="entry name" value="DEAD-BOX ATP-DEPENDENT RNA HELICASE 50"/>
    <property type="match status" value="1"/>
</dbReference>
<dbReference type="PROSITE" id="PS51192">
    <property type="entry name" value="HELICASE_ATP_BIND_1"/>
    <property type="match status" value="1"/>
</dbReference>